<comment type="subcellular location">
    <subcellularLocation>
        <location evidence="1">Nucleus</location>
    </subcellularLocation>
</comment>
<feature type="domain" description="Zn(2)-C6 fungal-type" evidence="9">
    <location>
        <begin position="243"/>
        <end position="273"/>
    </location>
</feature>
<keyword evidence="7" id="KW-0539">Nucleus</keyword>
<name>A0A871R2U1_DEKBR</name>
<evidence type="ECO:0000256" key="3">
    <source>
        <dbReference type="ARBA" id="ARBA00022833"/>
    </source>
</evidence>
<accession>A0A871R2U1</accession>
<dbReference type="Proteomes" id="UP000663131">
    <property type="component" value="Chromosome 8"/>
</dbReference>
<dbReference type="PANTHER" id="PTHR47782">
    <property type="entry name" value="ZN(II)2CYS6 TRANSCRIPTION FACTOR (EUROFUNG)-RELATED"/>
    <property type="match status" value="1"/>
</dbReference>
<dbReference type="PANTHER" id="PTHR47782:SF1">
    <property type="entry name" value="PYRIMIDINE PATHWAY REGULATORY PROTEIN 1"/>
    <property type="match status" value="1"/>
</dbReference>
<evidence type="ECO:0000259" key="9">
    <source>
        <dbReference type="PROSITE" id="PS50048"/>
    </source>
</evidence>
<dbReference type="OrthoDB" id="2399539at2759"/>
<reference evidence="10" key="2">
    <citation type="journal article" name="BMC Genomics">
        <title>New genome assemblies reveal patterns of domestication and adaptation across Brettanomyces (Dekkera) species.</title>
        <authorList>
            <person name="Roach M.J."/>
            <person name="Borneman A.R."/>
        </authorList>
    </citation>
    <scope>NUCLEOTIDE SEQUENCE</scope>
    <source>
        <strain evidence="10">UCD 2041</strain>
    </source>
</reference>
<dbReference type="GO" id="GO:0005634">
    <property type="term" value="C:nucleus"/>
    <property type="evidence" value="ECO:0007669"/>
    <property type="project" value="UniProtKB-SubCell"/>
</dbReference>
<dbReference type="PROSITE" id="PS50048">
    <property type="entry name" value="ZN2_CY6_FUNGAL_2"/>
    <property type="match status" value="1"/>
</dbReference>
<dbReference type="PROSITE" id="PS00463">
    <property type="entry name" value="ZN2_CY6_FUNGAL_1"/>
    <property type="match status" value="1"/>
</dbReference>
<keyword evidence="3" id="KW-0862">Zinc</keyword>
<keyword evidence="6" id="KW-0804">Transcription</keyword>
<dbReference type="InterPro" id="IPR052202">
    <property type="entry name" value="Yeast_MetPath_Reg"/>
</dbReference>
<dbReference type="GO" id="GO:0006351">
    <property type="term" value="P:DNA-templated transcription"/>
    <property type="evidence" value="ECO:0007669"/>
    <property type="project" value="InterPro"/>
</dbReference>
<sequence length="1143" mass="129538">MSNYSRANPPYYFQNINNLPITMDRYHNGYTVAECKQKTVRPIQTKIGIIELFTNSRTRRATVSLISGIVLLNCAICYQLLQSRQLTTDSERKLQHTIMENQVSKSVMAVHIGMLRKQLLDHNLIPVSSSKALLLSTRVLDLNQNDGGNVCLDTRSISHSILAQLIPPHSDYDPMHKLGESIVGSISSFNGNLKQGESGKTHKEKQNSKKQIARGSSKKSKKIEIENEKAASAVIRITRSISACKRCRQKKIKCSHDFPRCKGCIRANVDCVSIDPATGREVPRSYIVYLESEVERLKKELGETDFRRPTNPNITKYDLVGVNGKNMEGSGARDEKEDEDDGAKVMDQVEISTADSGSTAPSSFFGASSGITFAKLMFTALNFKTTNETTDVEDRKCSNSNADAKIENKENEHKLDSTKISTGLGQELVQSSIVDTSMMKGFAQNSKAALLPPKQQAVTLLSLYFSQSNAQLPIFHREMFLERYFQPLYGDIPDNLSLASSYTSINKDMLIHIDDKDTWYHQYTEKLDQAIEQKKNFDPLRFSATVEVPQRFHKPLYFMNIVFAVATSVLHQQYPEQISGEFKNSALRYIDEVYSSVDRLEALQAIMCLTLYSLMRPCVPGCWYLLGSTLRLAIDLGLHWEMNSRKFDPFTLDMRRRLFWSCYSLDRQICVYLGRPFGIPEESYRVPFPSELDDSLIVPVPESSSCDYSVQKSGGPSYKRVAIAMFVMRQIQTEIQSVMYDQKELPRRFSTLEEWYRDVSRRLTVWIQNVPRNTQEMNCNFNCEFFNLNYNHARIMLNGLSPKHYSLSTENYLTLMEASMETIISYHELYIYKLLNYTWVATHNLFMAGTSFLYTLFNCDEARKSVPLSKVQKVTYYCNMILNSLKPKCDAASHCKNAFEILTAAVIKLKYTNNIVHSVNLSKIPSGQQIEEMQPGKYLPDGIKNFVASLPSSIREADEDSRRKSQQNAPVLNTRVTDQKWNRELQSYADIESQSSPDGGALPLDSSVFRWSTNEDDLNKFFDQLQDISSPSSSGHSLNNDEYQLPVLSYNDESPAPGQGIDAGISRSTSIVSLSNLSAAPRTDADKMAQANVEEAGKSGHPHLIRDGRKVFRMIHEVPNESIWDQFFTTPYPGPKVKNEQVR</sequence>
<protein>
    <recommendedName>
        <fullName evidence="9">Zn(2)-C6 fungal-type domain-containing protein</fullName>
    </recommendedName>
</protein>
<dbReference type="InterPro" id="IPR036864">
    <property type="entry name" value="Zn2-C6_fun-type_DNA-bd_sf"/>
</dbReference>
<evidence type="ECO:0000256" key="7">
    <source>
        <dbReference type="ARBA" id="ARBA00023242"/>
    </source>
</evidence>
<dbReference type="GO" id="GO:0008270">
    <property type="term" value="F:zinc ion binding"/>
    <property type="evidence" value="ECO:0007669"/>
    <property type="project" value="InterPro"/>
</dbReference>
<gene>
    <name evidence="10" type="ORF">BRETT_000487</name>
</gene>
<dbReference type="CDD" id="cd12148">
    <property type="entry name" value="fungal_TF_MHR"/>
    <property type="match status" value="1"/>
</dbReference>
<organism evidence="10 11">
    <name type="scientific">Dekkera bruxellensis</name>
    <name type="common">Brettanomyces custersii</name>
    <dbReference type="NCBI Taxonomy" id="5007"/>
    <lineage>
        <taxon>Eukaryota</taxon>
        <taxon>Fungi</taxon>
        <taxon>Dikarya</taxon>
        <taxon>Ascomycota</taxon>
        <taxon>Saccharomycotina</taxon>
        <taxon>Pichiomycetes</taxon>
        <taxon>Pichiales</taxon>
        <taxon>Pichiaceae</taxon>
        <taxon>Brettanomyces</taxon>
    </lineage>
</organism>
<keyword evidence="5" id="KW-0238">DNA-binding</keyword>
<dbReference type="CDD" id="cd14723">
    <property type="entry name" value="ZIP_Ppr1"/>
    <property type="match status" value="1"/>
</dbReference>
<dbReference type="GO" id="GO:0045944">
    <property type="term" value="P:positive regulation of transcription by RNA polymerase II"/>
    <property type="evidence" value="ECO:0007669"/>
    <property type="project" value="TreeGrafter"/>
</dbReference>
<feature type="compositionally biased region" description="Basic and acidic residues" evidence="8">
    <location>
        <begin position="197"/>
        <end position="207"/>
    </location>
</feature>
<keyword evidence="2" id="KW-0479">Metal-binding</keyword>
<feature type="region of interest" description="Disordered" evidence="8">
    <location>
        <begin position="193"/>
        <end position="223"/>
    </location>
</feature>
<proteinExistence type="predicted"/>
<dbReference type="Pfam" id="PF04082">
    <property type="entry name" value="Fungal_trans"/>
    <property type="match status" value="1"/>
</dbReference>
<dbReference type="SMART" id="SM00066">
    <property type="entry name" value="GAL4"/>
    <property type="match status" value="1"/>
</dbReference>
<feature type="region of interest" description="Disordered" evidence="8">
    <location>
        <begin position="954"/>
        <end position="976"/>
    </location>
</feature>
<evidence type="ECO:0000256" key="4">
    <source>
        <dbReference type="ARBA" id="ARBA00023015"/>
    </source>
</evidence>
<dbReference type="InterPro" id="IPR007219">
    <property type="entry name" value="XnlR_reg_dom"/>
</dbReference>
<evidence type="ECO:0000256" key="8">
    <source>
        <dbReference type="SAM" id="MobiDB-lite"/>
    </source>
</evidence>
<dbReference type="GO" id="GO:0043565">
    <property type="term" value="F:sequence-specific DNA binding"/>
    <property type="evidence" value="ECO:0007669"/>
    <property type="project" value="TreeGrafter"/>
</dbReference>
<dbReference type="Gene3D" id="4.10.240.10">
    <property type="entry name" value="Zn(2)-C6 fungal-type DNA-binding domain"/>
    <property type="match status" value="1"/>
</dbReference>
<evidence type="ECO:0000256" key="1">
    <source>
        <dbReference type="ARBA" id="ARBA00004123"/>
    </source>
</evidence>
<dbReference type="InterPro" id="IPR001138">
    <property type="entry name" value="Zn2Cys6_DnaBD"/>
</dbReference>
<dbReference type="SUPFAM" id="SSF57701">
    <property type="entry name" value="Zn2/Cys6 DNA-binding domain"/>
    <property type="match status" value="1"/>
</dbReference>
<evidence type="ECO:0000256" key="6">
    <source>
        <dbReference type="ARBA" id="ARBA00023163"/>
    </source>
</evidence>
<evidence type="ECO:0000313" key="10">
    <source>
        <dbReference type="EMBL" id="QOU20773.1"/>
    </source>
</evidence>
<dbReference type="GeneID" id="64572412"/>
<dbReference type="GO" id="GO:0000981">
    <property type="term" value="F:DNA-binding transcription factor activity, RNA polymerase II-specific"/>
    <property type="evidence" value="ECO:0007669"/>
    <property type="project" value="InterPro"/>
</dbReference>
<dbReference type="RefSeq" id="XP_041137266.1">
    <property type="nucleotide sequence ID" value="XM_041279052.1"/>
</dbReference>
<dbReference type="KEGG" id="bbrx:BRETT_000487"/>
<dbReference type="Pfam" id="PF00172">
    <property type="entry name" value="Zn_clus"/>
    <property type="match status" value="1"/>
</dbReference>
<evidence type="ECO:0000256" key="5">
    <source>
        <dbReference type="ARBA" id="ARBA00023125"/>
    </source>
</evidence>
<dbReference type="CDD" id="cd00067">
    <property type="entry name" value="GAL4"/>
    <property type="match status" value="1"/>
</dbReference>
<keyword evidence="4" id="KW-0805">Transcription regulation</keyword>
<dbReference type="SMART" id="SM00906">
    <property type="entry name" value="Fungal_trans"/>
    <property type="match status" value="1"/>
</dbReference>
<dbReference type="AlphaFoldDB" id="A0A871R2U1"/>
<feature type="compositionally biased region" description="Polar residues" evidence="8">
    <location>
        <begin position="966"/>
        <end position="976"/>
    </location>
</feature>
<evidence type="ECO:0000313" key="11">
    <source>
        <dbReference type="Proteomes" id="UP000663131"/>
    </source>
</evidence>
<dbReference type="EMBL" id="CP063136">
    <property type="protein sequence ID" value="QOU20773.1"/>
    <property type="molecule type" value="Genomic_DNA"/>
</dbReference>
<reference evidence="10" key="1">
    <citation type="submission" date="2020-10" db="EMBL/GenBank/DDBJ databases">
        <authorList>
            <person name="Palmer J.M."/>
        </authorList>
    </citation>
    <scope>NUCLEOTIDE SEQUENCE</scope>
    <source>
        <strain evidence="10">UCD 2041</strain>
    </source>
</reference>
<evidence type="ECO:0000256" key="2">
    <source>
        <dbReference type="ARBA" id="ARBA00022723"/>
    </source>
</evidence>